<reference evidence="4 5" key="1">
    <citation type="submission" date="2016-10" db="EMBL/GenBank/DDBJ databases">
        <authorList>
            <person name="de Groot N.N."/>
        </authorList>
    </citation>
    <scope>NUCLEOTIDE SEQUENCE [LARGE SCALE GENOMIC DNA]</scope>
    <source>
        <strain evidence="4 5">DSM 19012</strain>
    </source>
</reference>
<dbReference type="Gene3D" id="4.10.520.10">
    <property type="entry name" value="IHF-like DNA-binding proteins"/>
    <property type="match status" value="1"/>
</dbReference>
<dbReference type="GO" id="GO:0003677">
    <property type="term" value="F:DNA binding"/>
    <property type="evidence" value="ECO:0007669"/>
    <property type="project" value="UniProtKB-KW"/>
</dbReference>
<dbReference type="EMBL" id="FONA01000015">
    <property type="protein sequence ID" value="SFE62983.1"/>
    <property type="molecule type" value="Genomic_DNA"/>
</dbReference>
<dbReference type="eggNOG" id="ENOG50334IS">
    <property type="taxonomic scope" value="Bacteria"/>
</dbReference>
<feature type="domain" description="Bvu-2165-like IHF-HU-like DNA-binding" evidence="3">
    <location>
        <begin position="12"/>
        <end position="128"/>
    </location>
</feature>
<proteinExistence type="predicted"/>
<evidence type="ECO:0000313" key="4">
    <source>
        <dbReference type="EMBL" id="SFE62983.1"/>
    </source>
</evidence>
<dbReference type="Pfam" id="PF14848">
    <property type="entry name" value="HU-DNA_bdg"/>
    <property type="match status" value="1"/>
</dbReference>
<dbReference type="Proteomes" id="UP000181976">
    <property type="component" value="Unassembled WGS sequence"/>
</dbReference>
<feature type="domain" description="DUF4469" evidence="2">
    <location>
        <begin position="136"/>
        <end position="233"/>
    </location>
</feature>
<evidence type="ECO:0000259" key="2">
    <source>
        <dbReference type="Pfam" id="PF14734"/>
    </source>
</evidence>
<keyword evidence="5" id="KW-1185">Reference proteome</keyword>
<dbReference type="InterPro" id="IPR049893">
    <property type="entry name" value="Bvu_2165-like_IHF-HU-DNA_bdg"/>
</dbReference>
<sequence length="246" mass="26327">MADSKNRVIVELYDLAITGRKDDRFGRVVVTRRLNETDLARIAEERGSPLSSNILLTSMDIMRDVAKEQIGYGANVTFGLGTFGLKVNGVFIGDNAGWDSSKHSLSVVVYPSPELRAFVNDIAVEVRGMAPAAMVINAVVNVSTNEENTSLTPGGGANVFGSGIKIVGDGEGVGLSLTNVQTGDVVTIPMNSILVNEPSRVSFIVPADLPSGEYQLTITTQYSPSTLLKEPRSYTLEYVLTVQNNA</sequence>
<dbReference type="AlphaFoldDB" id="A0A1I2C593"/>
<protein>
    <submittedName>
        <fullName evidence="4">DNA-binding domain-containing protein</fullName>
    </submittedName>
</protein>
<organism evidence="4 5">
    <name type="scientific">Thermophagus xiamenensis</name>
    <dbReference type="NCBI Taxonomy" id="385682"/>
    <lineage>
        <taxon>Bacteria</taxon>
        <taxon>Pseudomonadati</taxon>
        <taxon>Bacteroidota</taxon>
        <taxon>Bacteroidia</taxon>
        <taxon>Marinilabiliales</taxon>
        <taxon>Marinilabiliaceae</taxon>
        <taxon>Thermophagus</taxon>
    </lineage>
</organism>
<dbReference type="OrthoDB" id="1115483at2"/>
<dbReference type="InParanoid" id="A0A1I2C593"/>
<accession>A0A1I2C593</accession>
<dbReference type="Gene3D" id="2.70.50.70">
    <property type="match status" value="1"/>
</dbReference>
<dbReference type="InterPro" id="IPR027824">
    <property type="entry name" value="DUF4469"/>
</dbReference>
<name>A0A1I2C593_9BACT</name>
<evidence type="ECO:0000259" key="3">
    <source>
        <dbReference type="Pfam" id="PF14848"/>
    </source>
</evidence>
<keyword evidence="1 4" id="KW-0238">DNA-binding</keyword>
<gene>
    <name evidence="4" type="ORF">SAMN05444380_1151</name>
</gene>
<dbReference type="InterPro" id="IPR010992">
    <property type="entry name" value="IHF-like_DNA-bd_dom_sf"/>
</dbReference>
<evidence type="ECO:0000256" key="1">
    <source>
        <dbReference type="ARBA" id="ARBA00023125"/>
    </source>
</evidence>
<dbReference type="Pfam" id="PF14734">
    <property type="entry name" value="DUF4469"/>
    <property type="match status" value="1"/>
</dbReference>
<evidence type="ECO:0000313" key="5">
    <source>
        <dbReference type="Proteomes" id="UP000181976"/>
    </source>
</evidence>
<dbReference type="CDD" id="cd12843">
    <property type="entry name" value="Bvu_2165_C_like"/>
    <property type="match status" value="1"/>
</dbReference>
<dbReference type="RefSeq" id="WP_010526032.1">
    <property type="nucleotide sequence ID" value="NZ_AFSL01000002.1"/>
</dbReference>